<proteinExistence type="predicted"/>
<dbReference type="Pfam" id="PF00096">
    <property type="entry name" value="zf-C2H2"/>
    <property type="match status" value="3"/>
</dbReference>
<name>A0AAW1V864_9CUCU</name>
<dbReference type="Gene3D" id="3.30.160.60">
    <property type="entry name" value="Classic Zinc Finger"/>
    <property type="match status" value="4"/>
</dbReference>
<evidence type="ECO:0000256" key="4">
    <source>
        <dbReference type="ARBA" id="ARBA00022771"/>
    </source>
</evidence>
<feature type="domain" description="C2H2-type" evidence="10">
    <location>
        <begin position="65"/>
        <end position="92"/>
    </location>
</feature>
<evidence type="ECO:0000256" key="2">
    <source>
        <dbReference type="ARBA" id="ARBA00022723"/>
    </source>
</evidence>
<evidence type="ECO:0000259" key="10">
    <source>
        <dbReference type="PROSITE" id="PS50157"/>
    </source>
</evidence>
<dbReference type="SUPFAM" id="SSF57667">
    <property type="entry name" value="beta-beta-alpha zinc fingers"/>
    <property type="match status" value="2"/>
</dbReference>
<keyword evidence="12" id="KW-1185">Reference proteome</keyword>
<keyword evidence="5" id="KW-0862">Zinc</keyword>
<dbReference type="PROSITE" id="PS00028">
    <property type="entry name" value="ZINC_FINGER_C2H2_1"/>
    <property type="match status" value="4"/>
</dbReference>
<feature type="region of interest" description="Disordered" evidence="9">
    <location>
        <begin position="140"/>
        <end position="174"/>
    </location>
</feature>
<evidence type="ECO:0000256" key="9">
    <source>
        <dbReference type="SAM" id="MobiDB-lite"/>
    </source>
</evidence>
<organism evidence="11 12">
    <name type="scientific">Henosepilachna vigintioctopunctata</name>
    <dbReference type="NCBI Taxonomy" id="420089"/>
    <lineage>
        <taxon>Eukaryota</taxon>
        <taxon>Metazoa</taxon>
        <taxon>Ecdysozoa</taxon>
        <taxon>Arthropoda</taxon>
        <taxon>Hexapoda</taxon>
        <taxon>Insecta</taxon>
        <taxon>Pterygota</taxon>
        <taxon>Neoptera</taxon>
        <taxon>Endopterygota</taxon>
        <taxon>Coleoptera</taxon>
        <taxon>Polyphaga</taxon>
        <taxon>Cucujiformia</taxon>
        <taxon>Coccinelloidea</taxon>
        <taxon>Coccinellidae</taxon>
        <taxon>Epilachninae</taxon>
        <taxon>Epilachnini</taxon>
        <taxon>Henosepilachna</taxon>
    </lineage>
</organism>
<dbReference type="FunFam" id="3.30.160.60:FF:000483">
    <property type="entry name" value="Zinc finger protein 423"/>
    <property type="match status" value="1"/>
</dbReference>
<dbReference type="GO" id="GO:0008270">
    <property type="term" value="F:zinc ion binding"/>
    <property type="evidence" value="ECO:0007669"/>
    <property type="project" value="UniProtKB-KW"/>
</dbReference>
<dbReference type="InterPro" id="IPR050331">
    <property type="entry name" value="Zinc_finger"/>
</dbReference>
<keyword evidence="3" id="KW-0677">Repeat</keyword>
<accession>A0AAW1V864</accession>
<reference evidence="11 12" key="1">
    <citation type="submission" date="2023-03" db="EMBL/GenBank/DDBJ databases">
        <title>Genome insight into feeding habits of ladybird beetles.</title>
        <authorList>
            <person name="Li H.-S."/>
            <person name="Huang Y.-H."/>
            <person name="Pang H."/>
        </authorList>
    </citation>
    <scope>NUCLEOTIDE SEQUENCE [LARGE SCALE GENOMIC DNA]</scope>
    <source>
        <strain evidence="11">SYSU_2023b</strain>
        <tissue evidence="11">Whole body</tissue>
    </source>
</reference>
<dbReference type="GO" id="GO:0010468">
    <property type="term" value="P:regulation of gene expression"/>
    <property type="evidence" value="ECO:0007669"/>
    <property type="project" value="TreeGrafter"/>
</dbReference>
<dbReference type="Proteomes" id="UP001431783">
    <property type="component" value="Unassembled WGS sequence"/>
</dbReference>
<comment type="subcellular location">
    <subcellularLocation>
        <location evidence="1">Nucleus</location>
    </subcellularLocation>
</comment>
<protein>
    <recommendedName>
        <fullName evidence="10">C2H2-type domain-containing protein</fullName>
    </recommendedName>
</protein>
<feature type="domain" description="C2H2-type" evidence="10">
    <location>
        <begin position="121"/>
        <end position="148"/>
    </location>
</feature>
<gene>
    <name evidence="11" type="ORF">WA026_004618</name>
</gene>
<dbReference type="AlphaFoldDB" id="A0AAW1V864"/>
<dbReference type="InterPro" id="IPR036236">
    <property type="entry name" value="Znf_C2H2_sf"/>
</dbReference>
<evidence type="ECO:0000256" key="8">
    <source>
        <dbReference type="PROSITE-ProRule" id="PRU00042"/>
    </source>
</evidence>
<feature type="compositionally biased region" description="Basic and acidic residues" evidence="9">
    <location>
        <begin position="163"/>
        <end position="174"/>
    </location>
</feature>
<dbReference type="PANTHER" id="PTHR16515:SF49">
    <property type="entry name" value="GASTRULA ZINC FINGER PROTEIN XLCGF49.1-LIKE-RELATED"/>
    <property type="match status" value="1"/>
</dbReference>
<keyword evidence="4 8" id="KW-0863">Zinc-finger</keyword>
<dbReference type="SMART" id="SM00355">
    <property type="entry name" value="ZnF_C2H2"/>
    <property type="match status" value="4"/>
</dbReference>
<evidence type="ECO:0000256" key="6">
    <source>
        <dbReference type="ARBA" id="ARBA00023125"/>
    </source>
</evidence>
<comment type="caution">
    <text evidence="11">The sequence shown here is derived from an EMBL/GenBank/DDBJ whole genome shotgun (WGS) entry which is preliminary data.</text>
</comment>
<evidence type="ECO:0000313" key="11">
    <source>
        <dbReference type="EMBL" id="KAK9889344.1"/>
    </source>
</evidence>
<feature type="compositionally biased region" description="Polar residues" evidence="9">
    <location>
        <begin position="151"/>
        <end position="160"/>
    </location>
</feature>
<sequence length="174" mass="20074">MFFMGNSASLELVIEKIQGGRKFHPTVLETSRFEEPYECGICYLKFPRSSKLDEHMQMHTDQLQFTCSYCPRLFKHKRSRDRHTKLHTGDKKYKCQQCESAFSRSDHLKIHMRTHDSRKPYKCGTCSRGYNTAAALSSHQQSHVKIEASGIRTSRSTPSPNIDIKEEPSKVSNS</sequence>
<keyword evidence="6" id="KW-0238">DNA-binding</keyword>
<feature type="domain" description="C2H2-type" evidence="10">
    <location>
        <begin position="37"/>
        <end position="64"/>
    </location>
</feature>
<evidence type="ECO:0000256" key="3">
    <source>
        <dbReference type="ARBA" id="ARBA00022737"/>
    </source>
</evidence>
<evidence type="ECO:0000256" key="1">
    <source>
        <dbReference type="ARBA" id="ARBA00004123"/>
    </source>
</evidence>
<keyword evidence="7" id="KW-0539">Nucleus</keyword>
<dbReference type="EMBL" id="JARQZJ010000122">
    <property type="protein sequence ID" value="KAK9889344.1"/>
    <property type="molecule type" value="Genomic_DNA"/>
</dbReference>
<evidence type="ECO:0000313" key="12">
    <source>
        <dbReference type="Proteomes" id="UP001431783"/>
    </source>
</evidence>
<feature type="domain" description="C2H2-type" evidence="10">
    <location>
        <begin position="93"/>
        <end position="120"/>
    </location>
</feature>
<keyword evidence="2" id="KW-0479">Metal-binding</keyword>
<dbReference type="InterPro" id="IPR013087">
    <property type="entry name" value="Znf_C2H2_type"/>
</dbReference>
<dbReference type="GO" id="GO:0005634">
    <property type="term" value="C:nucleus"/>
    <property type="evidence" value="ECO:0007669"/>
    <property type="project" value="UniProtKB-SubCell"/>
</dbReference>
<evidence type="ECO:0000256" key="7">
    <source>
        <dbReference type="ARBA" id="ARBA00023242"/>
    </source>
</evidence>
<dbReference type="PANTHER" id="PTHR16515">
    <property type="entry name" value="PR DOMAIN ZINC FINGER PROTEIN"/>
    <property type="match status" value="1"/>
</dbReference>
<dbReference type="PROSITE" id="PS50157">
    <property type="entry name" value="ZINC_FINGER_C2H2_2"/>
    <property type="match status" value="4"/>
</dbReference>
<dbReference type="GO" id="GO:0003677">
    <property type="term" value="F:DNA binding"/>
    <property type="evidence" value="ECO:0007669"/>
    <property type="project" value="UniProtKB-KW"/>
</dbReference>
<evidence type="ECO:0000256" key="5">
    <source>
        <dbReference type="ARBA" id="ARBA00022833"/>
    </source>
</evidence>